<feature type="domain" description="Pyruvate phosphate dikinase AMP/ATP-binding" evidence="17">
    <location>
        <begin position="16"/>
        <end position="351"/>
    </location>
</feature>
<evidence type="ECO:0000256" key="5">
    <source>
        <dbReference type="ARBA" id="ARBA00011996"/>
    </source>
</evidence>
<feature type="domain" description="PEP-utilising enzyme C-terminal" evidence="18">
    <location>
        <begin position="481"/>
        <end position="789"/>
    </location>
</feature>
<dbReference type="AlphaFoldDB" id="A0A1G6N210"/>
<feature type="domain" description="PEP-utilising enzyme mobile" evidence="16">
    <location>
        <begin position="386"/>
        <end position="457"/>
    </location>
</feature>
<dbReference type="Gene3D" id="3.20.20.60">
    <property type="entry name" value="Phosphoenolpyruvate-binding domains"/>
    <property type="match status" value="1"/>
</dbReference>
<dbReference type="NCBIfam" id="NF005057">
    <property type="entry name" value="PRK06464.1"/>
    <property type="match status" value="1"/>
</dbReference>
<evidence type="ECO:0000259" key="18">
    <source>
        <dbReference type="Pfam" id="PF02896"/>
    </source>
</evidence>
<evidence type="ECO:0000256" key="15">
    <source>
        <dbReference type="PIRNR" id="PIRNR000854"/>
    </source>
</evidence>
<dbReference type="SUPFAM" id="SSF56059">
    <property type="entry name" value="Glutathione synthetase ATP-binding domain-like"/>
    <property type="match status" value="1"/>
</dbReference>
<dbReference type="Proteomes" id="UP000199411">
    <property type="component" value="Unassembled WGS sequence"/>
</dbReference>
<evidence type="ECO:0000256" key="7">
    <source>
        <dbReference type="ARBA" id="ARBA00022679"/>
    </source>
</evidence>
<dbReference type="SUPFAM" id="SSF52009">
    <property type="entry name" value="Phosphohistidine domain"/>
    <property type="match status" value="1"/>
</dbReference>
<comment type="similarity">
    <text evidence="4 15">Belongs to the PEP-utilizing enzyme family.</text>
</comment>
<evidence type="ECO:0000256" key="2">
    <source>
        <dbReference type="ARBA" id="ARBA00002988"/>
    </source>
</evidence>
<dbReference type="PIRSF" id="PIRSF000854">
    <property type="entry name" value="PEP_synthase"/>
    <property type="match status" value="1"/>
</dbReference>
<evidence type="ECO:0000256" key="4">
    <source>
        <dbReference type="ARBA" id="ARBA00007837"/>
    </source>
</evidence>
<evidence type="ECO:0000313" key="20">
    <source>
        <dbReference type="Proteomes" id="UP000199411"/>
    </source>
</evidence>
<dbReference type="FunFam" id="3.50.30.10:FF:000002">
    <property type="entry name" value="Phosphoenolpyruvate synthase"/>
    <property type="match status" value="1"/>
</dbReference>
<comment type="function">
    <text evidence="2 15">Catalyzes the phosphorylation of pyruvate to phosphoenolpyruvate.</text>
</comment>
<keyword evidence="19" id="KW-0670">Pyruvate</keyword>
<dbReference type="EC" id="2.7.9.2" evidence="5 15"/>
<keyword evidence="10 15" id="KW-0418">Kinase</keyword>
<accession>A0A1G6N210</accession>
<keyword evidence="7 15" id="KW-0808">Transferase</keyword>
<dbReference type="InterPro" id="IPR006319">
    <property type="entry name" value="PEP_synth"/>
</dbReference>
<dbReference type="Gene3D" id="3.30.1490.20">
    <property type="entry name" value="ATP-grasp fold, A domain"/>
    <property type="match status" value="1"/>
</dbReference>
<name>A0A1G6N210_9BACT</name>
<dbReference type="UniPathway" id="UPA00138"/>
<comment type="catalytic activity">
    <reaction evidence="14 15">
        <text>pyruvate + ATP + H2O = phosphoenolpyruvate + AMP + phosphate + 2 H(+)</text>
        <dbReference type="Rhea" id="RHEA:11364"/>
        <dbReference type="ChEBI" id="CHEBI:15361"/>
        <dbReference type="ChEBI" id="CHEBI:15377"/>
        <dbReference type="ChEBI" id="CHEBI:15378"/>
        <dbReference type="ChEBI" id="CHEBI:30616"/>
        <dbReference type="ChEBI" id="CHEBI:43474"/>
        <dbReference type="ChEBI" id="CHEBI:58702"/>
        <dbReference type="ChEBI" id="CHEBI:456215"/>
        <dbReference type="EC" id="2.7.9.2"/>
    </reaction>
</comment>
<reference evidence="20" key="1">
    <citation type="submission" date="2016-10" db="EMBL/GenBank/DDBJ databases">
        <authorList>
            <person name="Varghese N."/>
            <person name="Submissions S."/>
        </authorList>
    </citation>
    <scope>NUCLEOTIDE SEQUENCE [LARGE SCALE GENOMIC DNA]</scope>
    <source>
        <strain evidence="20">DSM 8415</strain>
    </source>
</reference>
<dbReference type="RefSeq" id="WP_092128758.1">
    <property type="nucleotide sequence ID" value="NZ_FMYU01000007.1"/>
</dbReference>
<dbReference type="InterPro" id="IPR018274">
    <property type="entry name" value="PEP_util_AS"/>
</dbReference>
<dbReference type="PANTHER" id="PTHR43030:SF1">
    <property type="entry name" value="PHOSPHOENOLPYRUVATE SYNTHASE"/>
    <property type="match status" value="1"/>
</dbReference>
<evidence type="ECO:0000313" key="19">
    <source>
        <dbReference type="EMBL" id="SDC61853.1"/>
    </source>
</evidence>
<evidence type="ECO:0000256" key="9">
    <source>
        <dbReference type="ARBA" id="ARBA00022741"/>
    </source>
</evidence>
<dbReference type="InterPro" id="IPR002192">
    <property type="entry name" value="PPDK_AMP/ATP-bd"/>
</dbReference>
<evidence type="ECO:0000256" key="6">
    <source>
        <dbReference type="ARBA" id="ARBA00021623"/>
    </source>
</evidence>
<evidence type="ECO:0000256" key="11">
    <source>
        <dbReference type="ARBA" id="ARBA00022840"/>
    </source>
</evidence>
<protein>
    <recommendedName>
        <fullName evidence="6 15">Phosphoenolpyruvate synthase</fullName>
        <shortName evidence="15">PEP synthase</shortName>
        <ecNumber evidence="5 15">2.7.9.2</ecNumber>
    </recommendedName>
    <alternativeName>
        <fullName evidence="13 15">Pyruvate, water dikinase</fullName>
    </alternativeName>
</protein>
<organism evidence="19 20">
    <name type="scientific">Desulfurella multipotens</name>
    <dbReference type="NCBI Taxonomy" id="79269"/>
    <lineage>
        <taxon>Bacteria</taxon>
        <taxon>Pseudomonadati</taxon>
        <taxon>Campylobacterota</taxon>
        <taxon>Desulfurellia</taxon>
        <taxon>Desulfurellales</taxon>
        <taxon>Desulfurellaceae</taxon>
        <taxon>Desulfurella</taxon>
    </lineage>
</organism>
<dbReference type="PROSITE" id="PS00742">
    <property type="entry name" value="PEP_ENZYMES_2"/>
    <property type="match status" value="1"/>
</dbReference>
<dbReference type="FunFam" id="3.30.1490.20:FF:000010">
    <property type="entry name" value="Phosphoenolpyruvate synthase"/>
    <property type="match status" value="1"/>
</dbReference>
<comment type="pathway">
    <text evidence="3 15">Carbohydrate biosynthesis; gluconeogenesis.</text>
</comment>
<proteinExistence type="inferred from homology"/>
<evidence type="ECO:0000256" key="14">
    <source>
        <dbReference type="ARBA" id="ARBA00047700"/>
    </source>
</evidence>
<dbReference type="OrthoDB" id="9765468at2"/>
<comment type="cofactor">
    <cofactor evidence="1 15">
        <name>Mg(2+)</name>
        <dbReference type="ChEBI" id="CHEBI:18420"/>
    </cofactor>
</comment>
<dbReference type="Gene3D" id="3.50.30.10">
    <property type="entry name" value="Phosphohistidine domain"/>
    <property type="match status" value="1"/>
</dbReference>
<gene>
    <name evidence="19" type="ORF">SAMN05660835_01089</name>
</gene>
<dbReference type="Pfam" id="PF00391">
    <property type="entry name" value="PEP-utilizers"/>
    <property type="match status" value="1"/>
</dbReference>
<keyword evidence="9 15" id="KW-0547">Nucleotide-binding</keyword>
<dbReference type="InterPro" id="IPR013815">
    <property type="entry name" value="ATP_grasp_subdomain_1"/>
</dbReference>
<dbReference type="GO" id="GO:0046872">
    <property type="term" value="F:metal ion binding"/>
    <property type="evidence" value="ECO:0007669"/>
    <property type="project" value="UniProtKB-KW"/>
</dbReference>
<evidence type="ECO:0000259" key="17">
    <source>
        <dbReference type="Pfam" id="PF01326"/>
    </source>
</evidence>
<evidence type="ECO:0000256" key="8">
    <source>
        <dbReference type="ARBA" id="ARBA00022723"/>
    </source>
</evidence>
<dbReference type="GO" id="GO:0006094">
    <property type="term" value="P:gluconeogenesis"/>
    <property type="evidence" value="ECO:0007669"/>
    <property type="project" value="UniProtKB-UniPathway"/>
</dbReference>
<dbReference type="GO" id="GO:0008986">
    <property type="term" value="F:pyruvate, water dikinase activity"/>
    <property type="evidence" value="ECO:0007669"/>
    <property type="project" value="UniProtKB-EC"/>
</dbReference>
<dbReference type="InterPro" id="IPR015813">
    <property type="entry name" value="Pyrv/PenolPyrv_kinase-like_dom"/>
</dbReference>
<keyword evidence="8 15" id="KW-0479">Metal-binding</keyword>
<keyword evidence="20" id="KW-1185">Reference proteome</keyword>
<evidence type="ECO:0000256" key="13">
    <source>
        <dbReference type="ARBA" id="ARBA00033470"/>
    </source>
</evidence>
<sequence>MKFIKWLDEVSMSDVGLVGGKNASLGEMIRELKSEGVNVPYGFALTAQSYWYLLESSKIKDKIQSTLENLNTHDINDLRSKCALVRQMIEQAPLPDDLLKEIKEAYIKLSSMYSTQNTDVAVRSSATAEDLPDASFAGQQDTYLNVKGLDDVVKYVKKCYASIFTDRATSYRHDKGFNHFDIALSVTVQKMVRSDKAASGVMFSIDTESGFDKVVIINASYGLGELIVGGKVNPDEFMVFKPTFEKGYKSIIKKNLGSKLLKAVYDENGGIKEIETTSQERLSYSLSDDDILKLASWAIKIENHYTNKRGVYSPMDIEWAKDGELNELFIVQARPETVHSQKNLSIMETYKLKEKGEIITKGVAVGNKIASGVARVLLDASKISEFKEGEVLVTDMTDPDWEPIMKKAKAIVTNRGGRTCHAAIISRELGVPAIVGCANATSTIKTGDYITVSCAEGDEGYVYKGKLEFEVETLDLSSLQRPKTQIKLNLGNPALALSSANIPNDGIGLARMEFIISSFIQVHPLALIHFDKLKDEQAKKTIEELTQGYSFKPDYFVDKLAQGVALLAASVYPKPILVRMSDFKTNEYANLIGGSEFEPEEENPMIGWRGASRYYSDNYKEGFALECLAMKKARDEFGLTNIQLMIPFCRTPEEGKKVIEEMKKNGLVQGENGLEIYVMAEIPSNVICADEYAQIFDGFSIGSNDLTQLTLGIDRDSGLIAHLFDERHIAVKRMISMLIKTAHKYNKSVGICGQAPSDFPDFAEFLVEEGIDSMSLNPDSIMSTTLKVLEVEKRLGR</sequence>
<dbReference type="Gene3D" id="3.30.470.20">
    <property type="entry name" value="ATP-grasp fold, B domain"/>
    <property type="match status" value="1"/>
</dbReference>
<dbReference type="InterPro" id="IPR023151">
    <property type="entry name" value="PEP_util_CS"/>
</dbReference>
<dbReference type="Pfam" id="PF01326">
    <property type="entry name" value="PPDK_N"/>
    <property type="match status" value="1"/>
</dbReference>
<dbReference type="InterPro" id="IPR036637">
    <property type="entry name" value="Phosphohistidine_dom_sf"/>
</dbReference>
<dbReference type="GO" id="GO:0005524">
    <property type="term" value="F:ATP binding"/>
    <property type="evidence" value="ECO:0007669"/>
    <property type="project" value="UniProtKB-KW"/>
</dbReference>
<dbReference type="InterPro" id="IPR000121">
    <property type="entry name" value="PEP_util_C"/>
</dbReference>
<dbReference type="NCBIfam" id="TIGR01418">
    <property type="entry name" value="PEP_synth"/>
    <property type="match status" value="1"/>
</dbReference>
<evidence type="ECO:0000256" key="1">
    <source>
        <dbReference type="ARBA" id="ARBA00001946"/>
    </source>
</evidence>
<dbReference type="InterPro" id="IPR008279">
    <property type="entry name" value="PEP-util_enz_mobile_dom"/>
</dbReference>
<evidence type="ECO:0000256" key="12">
    <source>
        <dbReference type="ARBA" id="ARBA00022842"/>
    </source>
</evidence>
<dbReference type="FunFam" id="3.30.470.20:FF:000017">
    <property type="entry name" value="Phosphoenolpyruvate synthase"/>
    <property type="match status" value="1"/>
</dbReference>
<dbReference type="EMBL" id="FMYU01000007">
    <property type="protein sequence ID" value="SDC61853.1"/>
    <property type="molecule type" value="Genomic_DNA"/>
</dbReference>
<dbReference type="InterPro" id="IPR040442">
    <property type="entry name" value="Pyrv_kinase-like_dom_sf"/>
</dbReference>
<dbReference type="SUPFAM" id="SSF51621">
    <property type="entry name" value="Phosphoenolpyruvate/pyruvate domain"/>
    <property type="match status" value="1"/>
</dbReference>
<evidence type="ECO:0000259" key="16">
    <source>
        <dbReference type="Pfam" id="PF00391"/>
    </source>
</evidence>
<evidence type="ECO:0000256" key="3">
    <source>
        <dbReference type="ARBA" id="ARBA00004742"/>
    </source>
</evidence>
<keyword evidence="11 15" id="KW-0067">ATP-binding</keyword>
<evidence type="ECO:0000256" key="10">
    <source>
        <dbReference type="ARBA" id="ARBA00022777"/>
    </source>
</evidence>
<dbReference type="PANTHER" id="PTHR43030">
    <property type="entry name" value="PHOSPHOENOLPYRUVATE SYNTHASE"/>
    <property type="match status" value="1"/>
</dbReference>
<keyword evidence="12 15" id="KW-0460">Magnesium</keyword>
<dbReference type="PROSITE" id="PS00370">
    <property type="entry name" value="PEP_ENZYMES_PHOS_SITE"/>
    <property type="match status" value="1"/>
</dbReference>
<dbReference type="Pfam" id="PF02896">
    <property type="entry name" value="PEP-utilizers_C"/>
    <property type="match status" value="1"/>
</dbReference>